<evidence type="ECO:0000313" key="3">
    <source>
        <dbReference type="Proteomes" id="UP000326671"/>
    </source>
</evidence>
<sequence>MNHEEQKKTHDMEQDPFTRFLFGERRNNHFQQDEVQNRNHSASKDENQLNELLSNVNVEDLMKNIDTIMNSASQFKPLLTKLGPLINKWIK</sequence>
<protein>
    <submittedName>
        <fullName evidence="2">Uncharacterized protein</fullName>
    </submittedName>
</protein>
<accession>A0A5J5HZC0</accession>
<comment type="caution">
    <text evidence="2">The sequence shown here is derived from an EMBL/GenBank/DDBJ whole genome shotgun (WGS) entry which is preliminary data.</text>
</comment>
<organism evidence="2 3">
    <name type="scientific">Niallia endozanthoxylica</name>
    <dbReference type="NCBI Taxonomy" id="2036016"/>
    <lineage>
        <taxon>Bacteria</taxon>
        <taxon>Bacillati</taxon>
        <taxon>Bacillota</taxon>
        <taxon>Bacilli</taxon>
        <taxon>Bacillales</taxon>
        <taxon>Bacillaceae</taxon>
        <taxon>Niallia</taxon>
    </lineage>
</organism>
<keyword evidence="3" id="KW-1185">Reference proteome</keyword>
<feature type="compositionally biased region" description="Basic and acidic residues" evidence="1">
    <location>
        <begin position="22"/>
        <end position="47"/>
    </location>
</feature>
<evidence type="ECO:0000256" key="1">
    <source>
        <dbReference type="SAM" id="MobiDB-lite"/>
    </source>
</evidence>
<reference evidence="2 3" key="1">
    <citation type="submission" date="2019-09" db="EMBL/GenBank/DDBJ databases">
        <title>Whole genome sequences of isolates from the Mars Exploration Rovers.</title>
        <authorList>
            <person name="Seuylemezian A."/>
            <person name="Vaishampayan P."/>
        </authorList>
    </citation>
    <scope>NUCLEOTIDE SEQUENCE [LARGE SCALE GENOMIC DNA]</scope>
    <source>
        <strain evidence="2 3">MER_TA_151</strain>
    </source>
</reference>
<dbReference type="EMBL" id="VYKL01000013">
    <property type="protein sequence ID" value="KAA9027549.1"/>
    <property type="molecule type" value="Genomic_DNA"/>
</dbReference>
<evidence type="ECO:0000313" key="2">
    <source>
        <dbReference type="EMBL" id="KAA9027549.1"/>
    </source>
</evidence>
<proteinExistence type="predicted"/>
<name>A0A5J5HZC0_9BACI</name>
<gene>
    <name evidence="2" type="ORF">F4V44_05995</name>
</gene>
<dbReference type="OrthoDB" id="2886369at2"/>
<feature type="compositionally biased region" description="Basic and acidic residues" evidence="1">
    <location>
        <begin position="1"/>
        <end position="13"/>
    </location>
</feature>
<dbReference type="AlphaFoldDB" id="A0A5J5HZC0"/>
<dbReference type="Proteomes" id="UP000326671">
    <property type="component" value="Unassembled WGS sequence"/>
</dbReference>
<dbReference type="RefSeq" id="WP_150439088.1">
    <property type="nucleotide sequence ID" value="NZ_VYKL01000013.1"/>
</dbReference>
<feature type="region of interest" description="Disordered" evidence="1">
    <location>
        <begin position="1"/>
        <end position="48"/>
    </location>
</feature>